<dbReference type="SMART" id="SM00248">
    <property type="entry name" value="ANK"/>
    <property type="match status" value="7"/>
</dbReference>
<dbReference type="PANTHER" id="PTHR24126:SF14">
    <property type="entry name" value="ANK_REP_REGION DOMAIN-CONTAINING PROTEIN"/>
    <property type="match status" value="1"/>
</dbReference>
<name>A0AAJ0AKY8_9PEZI</name>
<dbReference type="SUPFAM" id="SSF48403">
    <property type="entry name" value="Ankyrin repeat"/>
    <property type="match status" value="1"/>
</dbReference>
<dbReference type="InterPro" id="IPR002110">
    <property type="entry name" value="Ankyrin_rpt"/>
</dbReference>
<proteinExistence type="predicted"/>
<evidence type="ECO:0008006" key="5">
    <source>
        <dbReference type="Google" id="ProtNLM"/>
    </source>
</evidence>
<dbReference type="GeneID" id="85456884"/>
<dbReference type="Gene3D" id="1.25.40.20">
    <property type="entry name" value="Ankyrin repeat-containing domain"/>
    <property type="match status" value="3"/>
</dbReference>
<dbReference type="RefSeq" id="XP_060429809.1">
    <property type="nucleotide sequence ID" value="XM_060572358.1"/>
</dbReference>
<accession>A0AAJ0AKY8</accession>
<evidence type="ECO:0000313" key="3">
    <source>
        <dbReference type="EMBL" id="KAK1675806.1"/>
    </source>
</evidence>
<sequence length="683" mass="74812">MASLSALAEDIMHGICEYLDLHEILQLTLTQKRFATSFERSLLLHRDLALQGYGAMMSAIINKNVGKVEELLKLGYDANFAQETQALACPADFPFPVNNLTLQAPSNVTVRRGTSAFLAIERLYRPACDSHKIFISYSVLAHAVLEDQIDIVKLLHKRGANLENPLLQAFTFRGTPVDVDHQISLLHLASSGAMIETLLELAPNIPIDKDRCLQTEPLLLWHVDRGTDIKGLRRLLEAGAHVDGARPATQRLRFCQCQEDGTLHVFLDHQSPLEAAIWNLDRDAVELLLERGASMVYPPNDEGEVTCLHEVIKLFLMDHNPDDLEVSQEIFRLLLDRGFDVNREYTESTGWTEEGTRCHVPTADKVNLLMEGLINPVSAEMFQFLLDAGADPYNASPGIPADESRPILLGLSASVMSLPTRIAETERSSLQITKLKALLAKRADSTGFDRYLLFVAALDIVAPAKPWQAFKVLHDVFGPFTEAMDRSLLADYMHNVTKTPGVLHAAVQIIELLISCGASINGTNAKGETALHVAYTLTKTSPLPIAEINDVLAWDLDEEQGFTVGWAIGTNTIGQQTINEFLSGLLSGPAEVEKRAKNATAIFDILIKAGADQSILNDKGETPAMVMAQQGWLQLPPSPGSDSGRVPMAEAKSDSAQDENILSSAFAIYKRLQELAAAGSLAT</sequence>
<gene>
    <name evidence="3" type="ORF">BDP55DRAFT_631987</name>
</gene>
<evidence type="ECO:0000256" key="1">
    <source>
        <dbReference type="ARBA" id="ARBA00022737"/>
    </source>
</evidence>
<keyword evidence="2" id="KW-0040">ANK repeat</keyword>
<dbReference type="InterPro" id="IPR036770">
    <property type="entry name" value="Ankyrin_rpt-contain_sf"/>
</dbReference>
<dbReference type="Proteomes" id="UP001224890">
    <property type="component" value="Unassembled WGS sequence"/>
</dbReference>
<protein>
    <recommendedName>
        <fullName evidence="5">Ankyrin repeat protein</fullName>
    </recommendedName>
</protein>
<reference evidence="3" key="1">
    <citation type="submission" date="2021-06" db="EMBL/GenBank/DDBJ databases">
        <title>Comparative genomics, transcriptomics and evolutionary studies reveal genomic signatures of adaptation to plant cell wall in hemibiotrophic fungi.</title>
        <authorList>
            <consortium name="DOE Joint Genome Institute"/>
            <person name="Baroncelli R."/>
            <person name="Diaz J.F."/>
            <person name="Benocci T."/>
            <person name="Peng M."/>
            <person name="Battaglia E."/>
            <person name="Haridas S."/>
            <person name="Andreopoulos W."/>
            <person name="Labutti K."/>
            <person name="Pangilinan J."/>
            <person name="Floch G.L."/>
            <person name="Makela M.R."/>
            <person name="Henrissat B."/>
            <person name="Grigoriev I.V."/>
            <person name="Crouch J.A."/>
            <person name="De Vries R.P."/>
            <person name="Sukno S.A."/>
            <person name="Thon M.R."/>
        </authorList>
    </citation>
    <scope>NUCLEOTIDE SEQUENCE</scope>
    <source>
        <strain evidence="3">CBS 193.32</strain>
    </source>
</reference>
<evidence type="ECO:0000256" key="2">
    <source>
        <dbReference type="ARBA" id="ARBA00023043"/>
    </source>
</evidence>
<comment type="caution">
    <text evidence="3">The sequence shown here is derived from an EMBL/GenBank/DDBJ whole genome shotgun (WGS) entry which is preliminary data.</text>
</comment>
<dbReference type="AlphaFoldDB" id="A0AAJ0AKY8"/>
<keyword evidence="4" id="KW-1185">Reference proteome</keyword>
<dbReference type="PANTHER" id="PTHR24126">
    <property type="entry name" value="ANKYRIN REPEAT, PH AND SEC7 DOMAIN CONTAINING PROTEIN SECG-RELATED"/>
    <property type="match status" value="1"/>
</dbReference>
<evidence type="ECO:0000313" key="4">
    <source>
        <dbReference type="Proteomes" id="UP001224890"/>
    </source>
</evidence>
<keyword evidence="1" id="KW-0677">Repeat</keyword>
<organism evidence="3 4">
    <name type="scientific">Colletotrichum godetiae</name>
    <dbReference type="NCBI Taxonomy" id="1209918"/>
    <lineage>
        <taxon>Eukaryota</taxon>
        <taxon>Fungi</taxon>
        <taxon>Dikarya</taxon>
        <taxon>Ascomycota</taxon>
        <taxon>Pezizomycotina</taxon>
        <taxon>Sordariomycetes</taxon>
        <taxon>Hypocreomycetidae</taxon>
        <taxon>Glomerellales</taxon>
        <taxon>Glomerellaceae</taxon>
        <taxon>Colletotrichum</taxon>
        <taxon>Colletotrichum acutatum species complex</taxon>
    </lineage>
</organism>
<dbReference type="EMBL" id="JAHMHR010000020">
    <property type="protein sequence ID" value="KAK1675806.1"/>
    <property type="molecule type" value="Genomic_DNA"/>
</dbReference>